<dbReference type="Proteomes" id="UP001279734">
    <property type="component" value="Unassembled WGS sequence"/>
</dbReference>
<feature type="region of interest" description="Disordered" evidence="1">
    <location>
        <begin position="1"/>
        <end position="44"/>
    </location>
</feature>
<feature type="region of interest" description="Disordered" evidence="1">
    <location>
        <begin position="199"/>
        <end position="218"/>
    </location>
</feature>
<keyword evidence="3" id="KW-1185">Reference proteome</keyword>
<evidence type="ECO:0000313" key="2">
    <source>
        <dbReference type="EMBL" id="GMH04978.1"/>
    </source>
</evidence>
<feature type="compositionally biased region" description="Polar residues" evidence="1">
    <location>
        <begin position="1"/>
        <end position="10"/>
    </location>
</feature>
<gene>
    <name evidence="2" type="ORF">Nepgr_006818</name>
</gene>
<dbReference type="AlphaFoldDB" id="A0AAD3XHQ4"/>
<comment type="caution">
    <text evidence="2">The sequence shown here is derived from an EMBL/GenBank/DDBJ whole genome shotgun (WGS) entry which is preliminary data.</text>
</comment>
<reference evidence="2" key="1">
    <citation type="submission" date="2023-05" db="EMBL/GenBank/DDBJ databases">
        <title>Nepenthes gracilis genome sequencing.</title>
        <authorList>
            <person name="Fukushima K."/>
        </authorList>
    </citation>
    <scope>NUCLEOTIDE SEQUENCE</scope>
    <source>
        <strain evidence="2">SING2019-196</strain>
    </source>
</reference>
<protein>
    <submittedName>
        <fullName evidence="2">Uncharacterized protein</fullName>
    </submittedName>
</protein>
<proteinExistence type="predicted"/>
<organism evidence="2 3">
    <name type="scientific">Nepenthes gracilis</name>
    <name type="common">Slender pitcher plant</name>
    <dbReference type="NCBI Taxonomy" id="150966"/>
    <lineage>
        <taxon>Eukaryota</taxon>
        <taxon>Viridiplantae</taxon>
        <taxon>Streptophyta</taxon>
        <taxon>Embryophyta</taxon>
        <taxon>Tracheophyta</taxon>
        <taxon>Spermatophyta</taxon>
        <taxon>Magnoliopsida</taxon>
        <taxon>eudicotyledons</taxon>
        <taxon>Gunneridae</taxon>
        <taxon>Pentapetalae</taxon>
        <taxon>Caryophyllales</taxon>
        <taxon>Nepenthaceae</taxon>
        <taxon>Nepenthes</taxon>
    </lineage>
</organism>
<feature type="compositionally biased region" description="Basic and acidic residues" evidence="1">
    <location>
        <begin position="11"/>
        <end position="27"/>
    </location>
</feature>
<name>A0AAD3XHQ4_NEPGR</name>
<evidence type="ECO:0000256" key="1">
    <source>
        <dbReference type="SAM" id="MobiDB-lite"/>
    </source>
</evidence>
<sequence length="247" mass="25996">MFGCTVNQSSPDRDFNGMKVEQNDKPKNLAPGVDGVGSGTSPLGSHSANHKALCVKLRPEIEQPSCHTFGSDANSLGSVMDNQEVRLSAVGMSEACLVAPIRVVCLAEGDHSLPSQDPAFDEQMAPASGTSSEVEELSSVRDLTVMAQEVTCVASGENSSSRLGLISQSPLMMQVTATVPSDVCFDASSIGMPNEVELAGSTHSSHAAPNDQHGKDPDRAQIVLGNPMFDLVQIDGLKKSDPRMWSA</sequence>
<accession>A0AAD3XHQ4</accession>
<dbReference type="EMBL" id="BSYO01000005">
    <property type="protein sequence ID" value="GMH04978.1"/>
    <property type="molecule type" value="Genomic_DNA"/>
</dbReference>
<evidence type="ECO:0000313" key="3">
    <source>
        <dbReference type="Proteomes" id="UP001279734"/>
    </source>
</evidence>